<sequence>MAATSHPLATQAAIQTLQNGGNAMDAAIAACAVQCVVEPHSTGVGGDCFCLYAPEGSDELVAYNGSGRTPAATDADALLRSGMKDIPRYSPVSVTVPGAIDAWVRLLKDHGRLSLAEVLMPAIGYAEDGFPISPRIHFDMANQAEFLGNDPVSSATYLKDGKAPAVGSVMRLPQLARTMRAVAEQGSDVFYKGWIARDIVERLQELGGVHTMDDLARAGGEYVAPIASRYRDHTIHQCPPNGQGVIALLLLNMMQRFDIDPGGPLTADRIHLEIEACRLAYAARNHFVGDPEFSAVPVEVLLSDDYARKLAGSIDMSRATVPAVDIDVPRHRDTVYISVVDEDRNACSFINTLFFGFGSGITAPESGVTLHNRGQGFTLQEGHPNRIAPGKRPLHTIIPAMETKDGRAQMSFGVMGGQYQAFGHMQFLSRYHDFGLDLQEAMDAPRFMADPFNGQVEMENAIDADICEDLVRRGHDIATASVPIGGSQAIAIDWENNVLTGASDPRKDGCAIGY</sequence>
<evidence type="ECO:0000256" key="3">
    <source>
        <dbReference type="ARBA" id="ARBA00047417"/>
    </source>
</evidence>
<proteinExistence type="inferred from homology"/>
<evidence type="ECO:0000256" key="4">
    <source>
        <dbReference type="PIRSR" id="PIRSR600101-1"/>
    </source>
</evidence>
<dbReference type="NCBIfam" id="TIGR00066">
    <property type="entry name" value="g_glut_trans"/>
    <property type="match status" value="1"/>
</dbReference>
<dbReference type="GO" id="GO:0103068">
    <property type="term" value="F:leukotriene C4 gamma-glutamyl transferase activity"/>
    <property type="evidence" value="ECO:0007669"/>
    <property type="project" value="UniProtKB-EC"/>
</dbReference>
<evidence type="ECO:0000313" key="8">
    <source>
        <dbReference type="Proteomes" id="UP001151234"/>
    </source>
</evidence>
<protein>
    <recommendedName>
        <fullName evidence="6">Glutathione hydrolase proenzyme</fullName>
        <ecNumber evidence="6">2.3.2.2</ecNumber>
        <ecNumber evidence="6">3.4.19.13</ecNumber>
    </recommendedName>
    <component>
        <recommendedName>
            <fullName evidence="6">Glutathione hydrolase large chain</fullName>
        </recommendedName>
    </component>
    <component>
        <recommendedName>
            <fullName evidence="6">Glutathione hydrolase small chain</fullName>
        </recommendedName>
    </component>
</protein>
<accession>A0A9X3UEX8</accession>
<name>A0A9X3UEX8_9HYPH</name>
<dbReference type="InterPro" id="IPR043138">
    <property type="entry name" value="GGT_lsub"/>
</dbReference>
<gene>
    <name evidence="7" type="primary">ggt</name>
    <name evidence="7" type="ORF">OQ273_01720</name>
</gene>
<dbReference type="EMBL" id="JAPJZI010000001">
    <property type="protein sequence ID" value="MDA5397277.1"/>
    <property type="molecule type" value="Genomic_DNA"/>
</dbReference>
<dbReference type="EC" id="3.4.19.13" evidence="6"/>
<evidence type="ECO:0000256" key="2">
    <source>
        <dbReference type="ARBA" id="ARBA00001089"/>
    </source>
</evidence>
<dbReference type="InterPro" id="IPR052896">
    <property type="entry name" value="GGT-like_enzyme"/>
</dbReference>
<dbReference type="GO" id="GO:0006751">
    <property type="term" value="P:glutathione catabolic process"/>
    <property type="evidence" value="ECO:0007669"/>
    <property type="project" value="UniProtKB-UniRule"/>
</dbReference>
<evidence type="ECO:0000256" key="6">
    <source>
        <dbReference type="RuleBase" id="RU368036"/>
    </source>
</evidence>
<comment type="similarity">
    <text evidence="6">Belongs to the gamma-glutamyltransferase family.</text>
</comment>
<dbReference type="PANTHER" id="PTHR43881">
    <property type="entry name" value="GAMMA-GLUTAMYLTRANSPEPTIDASE (AFU_ORTHOLOGUE AFUA_4G13580)"/>
    <property type="match status" value="1"/>
</dbReference>
<comment type="pathway">
    <text evidence="6">Sulfur metabolism; glutathione metabolism.</text>
</comment>
<keyword evidence="6" id="KW-0317">Glutathione biosynthesis</keyword>
<dbReference type="SUPFAM" id="SSF56235">
    <property type="entry name" value="N-terminal nucleophile aminohydrolases (Ntn hydrolases)"/>
    <property type="match status" value="1"/>
</dbReference>
<evidence type="ECO:0000313" key="7">
    <source>
        <dbReference type="EMBL" id="MDA5397277.1"/>
    </source>
</evidence>
<keyword evidence="6 7" id="KW-0012">Acyltransferase</keyword>
<dbReference type="GO" id="GO:0006750">
    <property type="term" value="P:glutathione biosynthetic process"/>
    <property type="evidence" value="ECO:0007669"/>
    <property type="project" value="UniProtKB-KW"/>
</dbReference>
<comment type="catalytic activity">
    <reaction evidence="3 6">
        <text>an N-terminal (5-L-glutamyl)-[peptide] + an alpha-amino acid = 5-L-glutamyl amino acid + an N-terminal L-alpha-aminoacyl-[peptide]</text>
        <dbReference type="Rhea" id="RHEA:23904"/>
        <dbReference type="Rhea" id="RHEA-COMP:9780"/>
        <dbReference type="Rhea" id="RHEA-COMP:9795"/>
        <dbReference type="ChEBI" id="CHEBI:77644"/>
        <dbReference type="ChEBI" id="CHEBI:78597"/>
        <dbReference type="ChEBI" id="CHEBI:78599"/>
        <dbReference type="ChEBI" id="CHEBI:78608"/>
        <dbReference type="EC" id="2.3.2.2"/>
    </reaction>
</comment>
<dbReference type="Gene3D" id="1.10.246.130">
    <property type="match status" value="1"/>
</dbReference>
<evidence type="ECO:0000256" key="1">
    <source>
        <dbReference type="ARBA" id="ARBA00001049"/>
    </source>
</evidence>
<dbReference type="AlphaFoldDB" id="A0A9X3UEX8"/>
<dbReference type="InterPro" id="IPR043137">
    <property type="entry name" value="GGT_ssub_C"/>
</dbReference>
<keyword evidence="6" id="KW-0865">Zymogen</keyword>
<comment type="catalytic activity">
    <reaction evidence="1 6">
        <text>an S-substituted glutathione + H2O = an S-substituted L-cysteinylglycine + L-glutamate</text>
        <dbReference type="Rhea" id="RHEA:59468"/>
        <dbReference type="ChEBI" id="CHEBI:15377"/>
        <dbReference type="ChEBI" id="CHEBI:29985"/>
        <dbReference type="ChEBI" id="CHEBI:90779"/>
        <dbReference type="ChEBI" id="CHEBI:143103"/>
        <dbReference type="EC" id="3.4.19.13"/>
    </reaction>
</comment>
<keyword evidence="6" id="KW-0378">Hydrolase</keyword>
<feature type="binding site" evidence="5">
    <location>
        <position position="417"/>
    </location>
    <ligand>
        <name>L-glutamate</name>
        <dbReference type="ChEBI" id="CHEBI:29985"/>
    </ligand>
</feature>
<dbReference type="GO" id="GO:0036374">
    <property type="term" value="F:glutathione hydrolase activity"/>
    <property type="evidence" value="ECO:0007669"/>
    <property type="project" value="UniProtKB-UniRule"/>
</dbReference>
<dbReference type="Proteomes" id="UP001151234">
    <property type="component" value="Unassembled WGS sequence"/>
</dbReference>
<comment type="caution">
    <text evidence="7">The sequence shown here is derived from an EMBL/GenBank/DDBJ whole genome shotgun (WGS) entry which is preliminary data.</text>
</comment>
<feature type="active site" description="Nucleophile" evidence="4">
    <location>
        <position position="334"/>
    </location>
</feature>
<keyword evidence="6 7" id="KW-0808">Transferase</keyword>
<dbReference type="Gene3D" id="3.60.20.40">
    <property type="match status" value="1"/>
</dbReference>
<dbReference type="InterPro" id="IPR000101">
    <property type="entry name" value="GGT_peptidase"/>
</dbReference>
<reference evidence="7" key="1">
    <citation type="submission" date="2022-11" db="EMBL/GenBank/DDBJ databases">
        <title>Draft genome sequence of Hoeflea poritis E7-10 and Hoeflea prorocentri PM5-8, separated from scleractinian coral Porites lutea and marine dinoflagellate.</title>
        <authorList>
            <person name="Zhang G."/>
            <person name="Wei Q."/>
            <person name="Cai L."/>
        </authorList>
    </citation>
    <scope>NUCLEOTIDE SEQUENCE</scope>
    <source>
        <strain evidence="7">PM5-8</strain>
    </source>
</reference>
<dbReference type="InterPro" id="IPR029055">
    <property type="entry name" value="Ntn_hydrolases_N"/>
</dbReference>
<comment type="catalytic activity">
    <reaction evidence="2 6">
        <text>glutathione + H2O = L-cysteinylglycine + L-glutamate</text>
        <dbReference type="Rhea" id="RHEA:28807"/>
        <dbReference type="ChEBI" id="CHEBI:15377"/>
        <dbReference type="ChEBI" id="CHEBI:29985"/>
        <dbReference type="ChEBI" id="CHEBI:57925"/>
        <dbReference type="ChEBI" id="CHEBI:61694"/>
        <dbReference type="EC" id="3.4.19.13"/>
    </reaction>
</comment>
<keyword evidence="8" id="KW-1185">Reference proteome</keyword>
<evidence type="ECO:0000256" key="5">
    <source>
        <dbReference type="PIRSR" id="PIRSR600101-2"/>
    </source>
</evidence>
<dbReference type="PANTHER" id="PTHR43881:SF1">
    <property type="entry name" value="GAMMA-GLUTAMYLTRANSPEPTIDASE (AFU_ORTHOLOGUE AFUA_4G13580)"/>
    <property type="match status" value="1"/>
</dbReference>
<dbReference type="EC" id="2.3.2.2" evidence="6"/>
<comment type="subunit">
    <text evidence="6">This enzyme consists of two polypeptide chains, which are synthesized in precursor form from a single polypeptide.</text>
</comment>
<dbReference type="Pfam" id="PF01019">
    <property type="entry name" value="G_glu_transpept"/>
    <property type="match status" value="1"/>
</dbReference>
<comment type="PTM">
    <text evidence="6">Cleaved by autocatalysis into a large and a small subunit.</text>
</comment>
<dbReference type="PRINTS" id="PR01210">
    <property type="entry name" value="GGTRANSPTASE"/>
</dbReference>
<organism evidence="7 8">
    <name type="scientific">Hoeflea prorocentri</name>
    <dbReference type="NCBI Taxonomy" id="1922333"/>
    <lineage>
        <taxon>Bacteria</taxon>
        <taxon>Pseudomonadati</taxon>
        <taxon>Pseudomonadota</taxon>
        <taxon>Alphaproteobacteria</taxon>
        <taxon>Hyphomicrobiales</taxon>
        <taxon>Rhizobiaceae</taxon>
        <taxon>Hoeflea</taxon>
    </lineage>
</organism>